<feature type="transmembrane region" description="Helical" evidence="6">
    <location>
        <begin position="70"/>
        <end position="86"/>
    </location>
</feature>
<feature type="transmembrane region" description="Helical" evidence="6">
    <location>
        <begin position="249"/>
        <end position="268"/>
    </location>
</feature>
<sequence length="396" mass="42570">MAQKYVYALAAGHFFNDIGMGILPAVLPFFMANYGMNYEEVAGLMFGACFLSSVVQPTFGWLADRMSKNWMMSLGICLSGVAMGAIGLFQNYWLIFAVVTVSGIGSAIFHPEAARMVNKISGKKRGTALSIFSMGGNAGFAFGPIIVVALITAFGMKGTLAFSVLALLMSIILLFIVPYIKREIATNKVNLQIQGKDIEMPDRKNDWGAFLRLTMLIICSSLVICGLRSFIPLYLVAQTGLSEAAASSALTILFMFGIVTTMIGGVIADKFGYLKIIQISYVLLVPMVLILSHTESAVLGYILMVPIGFAMFSPFSSIVVLGQSYLARSVGFASGVTLGLYFSIGGMFIPLMGMFADKYGLTATMELLTVFALLAAICSFILMKPFSAKASKVKTA</sequence>
<protein>
    <submittedName>
        <fullName evidence="8">FSR family fosmidomycin resistance protein-like MFS transporter</fullName>
    </submittedName>
</protein>
<dbReference type="OrthoDB" id="9770492at2"/>
<dbReference type="GO" id="GO:0005886">
    <property type="term" value="C:plasma membrane"/>
    <property type="evidence" value="ECO:0007669"/>
    <property type="project" value="UniProtKB-SubCell"/>
</dbReference>
<dbReference type="InterPro" id="IPR036259">
    <property type="entry name" value="MFS_trans_sf"/>
</dbReference>
<feature type="transmembrane region" description="Helical" evidence="6">
    <location>
        <begin position="359"/>
        <end position="382"/>
    </location>
</feature>
<keyword evidence="3 6" id="KW-0812">Transmembrane</keyword>
<keyword evidence="4 6" id="KW-1133">Transmembrane helix</keyword>
<comment type="subcellular location">
    <subcellularLocation>
        <location evidence="1">Cell membrane</location>
        <topology evidence="1">Multi-pass membrane protein</topology>
    </subcellularLocation>
</comment>
<feature type="domain" description="Major facilitator superfamily (MFS) profile" evidence="7">
    <location>
        <begin position="5"/>
        <end position="387"/>
    </location>
</feature>
<feature type="transmembrane region" description="Helical" evidence="6">
    <location>
        <begin position="213"/>
        <end position="237"/>
    </location>
</feature>
<gene>
    <name evidence="8" type="ORF">EDC37_11113</name>
</gene>
<feature type="transmembrane region" description="Helical" evidence="6">
    <location>
        <begin position="160"/>
        <end position="180"/>
    </location>
</feature>
<dbReference type="CDD" id="cd17478">
    <property type="entry name" value="MFS_FsR"/>
    <property type="match status" value="1"/>
</dbReference>
<evidence type="ECO:0000313" key="8">
    <source>
        <dbReference type="EMBL" id="TCS78156.1"/>
    </source>
</evidence>
<dbReference type="PANTHER" id="PTHR43129">
    <property type="entry name" value="FOSMIDOMYCIN RESISTANCE PROTEIN"/>
    <property type="match status" value="1"/>
</dbReference>
<dbReference type="InterPro" id="IPR011701">
    <property type="entry name" value="MFS"/>
</dbReference>
<organism evidence="8 9">
    <name type="scientific">Pectinatus cerevisiiphilus</name>
    <dbReference type="NCBI Taxonomy" id="86956"/>
    <lineage>
        <taxon>Bacteria</taxon>
        <taxon>Bacillati</taxon>
        <taxon>Bacillota</taxon>
        <taxon>Negativicutes</taxon>
        <taxon>Selenomonadales</taxon>
        <taxon>Selenomonadaceae</taxon>
        <taxon>Pectinatus</taxon>
    </lineage>
</organism>
<feature type="transmembrane region" description="Helical" evidence="6">
    <location>
        <begin position="273"/>
        <end position="292"/>
    </location>
</feature>
<feature type="transmembrane region" description="Helical" evidence="6">
    <location>
        <begin position="298"/>
        <end position="320"/>
    </location>
</feature>
<dbReference type="SUPFAM" id="SSF103473">
    <property type="entry name" value="MFS general substrate transporter"/>
    <property type="match status" value="1"/>
</dbReference>
<evidence type="ECO:0000256" key="1">
    <source>
        <dbReference type="ARBA" id="ARBA00004651"/>
    </source>
</evidence>
<accession>A0A4R3K5R9</accession>
<dbReference type="AlphaFoldDB" id="A0A4R3K5R9"/>
<feature type="transmembrane region" description="Helical" evidence="6">
    <location>
        <begin position="7"/>
        <end position="30"/>
    </location>
</feature>
<feature type="transmembrane region" description="Helical" evidence="6">
    <location>
        <begin position="42"/>
        <end position="63"/>
    </location>
</feature>
<reference evidence="8 9" key="1">
    <citation type="submission" date="2019-03" db="EMBL/GenBank/DDBJ databases">
        <title>Genomic Encyclopedia of Type Strains, Phase IV (KMG-IV): sequencing the most valuable type-strain genomes for metagenomic binning, comparative biology and taxonomic classification.</title>
        <authorList>
            <person name="Goeker M."/>
        </authorList>
    </citation>
    <scope>NUCLEOTIDE SEQUENCE [LARGE SCALE GENOMIC DNA]</scope>
    <source>
        <strain evidence="8 9">DSM 20467</strain>
    </source>
</reference>
<feature type="transmembrane region" description="Helical" evidence="6">
    <location>
        <begin position="131"/>
        <end position="154"/>
    </location>
</feature>
<dbReference type="Gene3D" id="1.20.1250.20">
    <property type="entry name" value="MFS general substrate transporter like domains"/>
    <property type="match status" value="2"/>
</dbReference>
<evidence type="ECO:0000256" key="6">
    <source>
        <dbReference type="SAM" id="Phobius"/>
    </source>
</evidence>
<evidence type="ECO:0000259" key="7">
    <source>
        <dbReference type="PROSITE" id="PS50850"/>
    </source>
</evidence>
<keyword evidence="5 6" id="KW-0472">Membrane</keyword>
<evidence type="ECO:0000256" key="4">
    <source>
        <dbReference type="ARBA" id="ARBA00022989"/>
    </source>
</evidence>
<dbReference type="Pfam" id="PF07690">
    <property type="entry name" value="MFS_1"/>
    <property type="match status" value="1"/>
</dbReference>
<feature type="transmembrane region" description="Helical" evidence="6">
    <location>
        <begin position="332"/>
        <end position="353"/>
    </location>
</feature>
<name>A0A4R3K5R9_9FIRM</name>
<evidence type="ECO:0000256" key="5">
    <source>
        <dbReference type="ARBA" id="ARBA00023136"/>
    </source>
</evidence>
<comment type="caution">
    <text evidence="8">The sequence shown here is derived from an EMBL/GenBank/DDBJ whole genome shotgun (WGS) entry which is preliminary data.</text>
</comment>
<evidence type="ECO:0000256" key="3">
    <source>
        <dbReference type="ARBA" id="ARBA00022692"/>
    </source>
</evidence>
<keyword evidence="2" id="KW-0813">Transport</keyword>
<dbReference type="InterPro" id="IPR020846">
    <property type="entry name" value="MFS_dom"/>
</dbReference>
<feature type="transmembrane region" description="Helical" evidence="6">
    <location>
        <begin position="92"/>
        <end position="110"/>
    </location>
</feature>
<dbReference type="PANTHER" id="PTHR43129:SF1">
    <property type="entry name" value="FOSMIDOMYCIN RESISTANCE PROTEIN"/>
    <property type="match status" value="1"/>
</dbReference>
<proteinExistence type="predicted"/>
<dbReference type="PROSITE" id="PS50850">
    <property type="entry name" value="MFS"/>
    <property type="match status" value="1"/>
</dbReference>
<dbReference type="Proteomes" id="UP000295188">
    <property type="component" value="Unassembled WGS sequence"/>
</dbReference>
<dbReference type="GO" id="GO:0022857">
    <property type="term" value="F:transmembrane transporter activity"/>
    <property type="evidence" value="ECO:0007669"/>
    <property type="project" value="InterPro"/>
</dbReference>
<keyword evidence="9" id="KW-1185">Reference proteome</keyword>
<evidence type="ECO:0000313" key="9">
    <source>
        <dbReference type="Proteomes" id="UP000295188"/>
    </source>
</evidence>
<dbReference type="EMBL" id="SMAA01000011">
    <property type="protein sequence ID" value="TCS78156.1"/>
    <property type="molecule type" value="Genomic_DNA"/>
</dbReference>
<evidence type="ECO:0000256" key="2">
    <source>
        <dbReference type="ARBA" id="ARBA00022448"/>
    </source>
</evidence>
<dbReference type="RefSeq" id="WP_132550135.1">
    <property type="nucleotide sequence ID" value="NZ_SMAA01000011.1"/>
</dbReference>